<evidence type="ECO:0000259" key="4">
    <source>
        <dbReference type="SMART" id="SM01005"/>
    </source>
</evidence>
<evidence type="ECO:0000313" key="6">
    <source>
        <dbReference type="Proteomes" id="UP000005699"/>
    </source>
</evidence>
<dbReference type="GO" id="GO:0009252">
    <property type="term" value="P:peptidoglycan biosynthetic process"/>
    <property type="evidence" value="ECO:0007669"/>
    <property type="project" value="TreeGrafter"/>
</dbReference>
<evidence type="ECO:0000256" key="1">
    <source>
        <dbReference type="ARBA" id="ARBA00001933"/>
    </source>
</evidence>
<name>E8JNF4_STREI</name>
<dbReference type="eggNOG" id="COG0787">
    <property type="taxonomic scope" value="Bacteria"/>
</dbReference>
<dbReference type="SMART" id="SM01005">
    <property type="entry name" value="Ala_racemase_C"/>
    <property type="match status" value="1"/>
</dbReference>
<reference evidence="5 6" key="1">
    <citation type="submission" date="2010-12" db="EMBL/GenBank/DDBJ databases">
        <authorList>
            <person name="Muzny D."/>
            <person name="Qin X."/>
            <person name="Deng J."/>
            <person name="Jiang H."/>
            <person name="Liu Y."/>
            <person name="Qu J."/>
            <person name="Song X.-Z."/>
            <person name="Zhang L."/>
            <person name="Thornton R."/>
            <person name="Coyle M."/>
            <person name="Francisco L."/>
            <person name="Jackson L."/>
            <person name="Javaid M."/>
            <person name="Korchina V."/>
            <person name="Kovar C."/>
            <person name="Mata R."/>
            <person name="Mathew T."/>
            <person name="Ngo R."/>
            <person name="Nguyen L."/>
            <person name="Nguyen N."/>
            <person name="Okwuonu G."/>
            <person name="Ongeri F."/>
            <person name="Pham C."/>
            <person name="Simmons D."/>
            <person name="Wilczek-Boney K."/>
            <person name="Hale W."/>
            <person name="Jakkamsetti A."/>
            <person name="Pham P."/>
            <person name="Ruth R."/>
            <person name="San Lucas F."/>
            <person name="Warren J."/>
            <person name="Zhang J."/>
            <person name="Zhao Z."/>
            <person name="Zhou C."/>
            <person name="Zhu D."/>
            <person name="Lee S."/>
            <person name="Bess C."/>
            <person name="Blankenburg K."/>
            <person name="Forbes L."/>
            <person name="Fu Q."/>
            <person name="Gubbala S."/>
            <person name="Hirani K."/>
            <person name="Jayaseelan J.C."/>
            <person name="Lara F."/>
            <person name="Munidasa M."/>
            <person name="Palculict T."/>
            <person name="Patil S."/>
            <person name="Pu L.-L."/>
            <person name="Saada N."/>
            <person name="Tang L."/>
            <person name="Weissenberger G."/>
            <person name="Zhu Y."/>
            <person name="Hemphill L."/>
            <person name="Shang Y."/>
            <person name="Youmans B."/>
            <person name="Ayvaz T."/>
            <person name="Ross M."/>
            <person name="Santibanez J."/>
            <person name="Aqrawi P."/>
            <person name="Gross S."/>
            <person name="Joshi V."/>
            <person name="Fowler G."/>
            <person name="Nazareth L."/>
            <person name="Reid J."/>
            <person name="Worley K."/>
            <person name="Petrosino J."/>
            <person name="Highlander S."/>
            <person name="Gibbs R."/>
        </authorList>
    </citation>
    <scope>NUCLEOTIDE SEQUENCE [LARGE SCALE GENOMIC DNA]</scope>
    <source>
        <strain evidence="5 6">ATCC 9812</strain>
    </source>
</reference>
<dbReference type="EMBL" id="AEVB01000014">
    <property type="protein sequence ID" value="EFW89267.1"/>
    <property type="molecule type" value="Genomic_DNA"/>
</dbReference>
<dbReference type="GO" id="GO:0030632">
    <property type="term" value="P:D-alanine biosynthetic process"/>
    <property type="evidence" value="ECO:0007669"/>
    <property type="project" value="TreeGrafter"/>
</dbReference>
<dbReference type="AlphaFoldDB" id="E8JNF4"/>
<dbReference type="GO" id="GO:0030170">
    <property type="term" value="F:pyridoxal phosphate binding"/>
    <property type="evidence" value="ECO:0007669"/>
    <property type="project" value="TreeGrafter"/>
</dbReference>
<dbReference type="PANTHER" id="PTHR30511">
    <property type="entry name" value="ALANINE RACEMASE"/>
    <property type="match status" value="1"/>
</dbReference>
<dbReference type="GO" id="GO:0005829">
    <property type="term" value="C:cytosol"/>
    <property type="evidence" value="ECO:0007669"/>
    <property type="project" value="TreeGrafter"/>
</dbReference>
<dbReference type="SUPFAM" id="SSF50621">
    <property type="entry name" value="Alanine racemase C-terminal domain-like"/>
    <property type="match status" value="1"/>
</dbReference>
<proteinExistence type="predicted"/>
<dbReference type="Pfam" id="PF01168">
    <property type="entry name" value="Ala_racemase_N"/>
    <property type="match status" value="1"/>
</dbReference>
<dbReference type="SUPFAM" id="SSF51419">
    <property type="entry name" value="PLP-binding barrel"/>
    <property type="match status" value="1"/>
</dbReference>
<dbReference type="Pfam" id="PF00842">
    <property type="entry name" value="Ala_racemase_C"/>
    <property type="match status" value="2"/>
</dbReference>
<dbReference type="InterPro" id="IPR029066">
    <property type="entry name" value="PLP-binding_barrel"/>
</dbReference>
<dbReference type="Gene3D" id="2.40.37.10">
    <property type="entry name" value="Lyase, Ornithine Decarboxylase, Chain A, domain 1"/>
    <property type="match status" value="2"/>
</dbReference>
<evidence type="ECO:0000256" key="3">
    <source>
        <dbReference type="ARBA" id="ARBA00023235"/>
    </source>
</evidence>
<evidence type="ECO:0000256" key="2">
    <source>
        <dbReference type="ARBA" id="ARBA00022898"/>
    </source>
</evidence>
<dbReference type="PRINTS" id="PR00992">
    <property type="entry name" value="ALARACEMASE"/>
</dbReference>
<gene>
    <name evidence="5" type="ORF">HMPREF0819_0527</name>
</gene>
<dbReference type="InterPro" id="IPR000821">
    <property type="entry name" value="Ala_racemase"/>
</dbReference>
<dbReference type="PANTHER" id="PTHR30511:SF0">
    <property type="entry name" value="ALANINE RACEMASE, CATABOLIC-RELATED"/>
    <property type="match status" value="1"/>
</dbReference>
<dbReference type="InterPro" id="IPR011079">
    <property type="entry name" value="Ala_racemase_C"/>
</dbReference>
<dbReference type="Gene3D" id="3.20.20.10">
    <property type="entry name" value="Alanine racemase"/>
    <property type="match status" value="1"/>
</dbReference>
<comment type="cofactor">
    <cofactor evidence="1">
        <name>pyridoxal 5'-phosphate</name>
        <dbReference type="ChEBI" id="CHEBI:597326"/>
    </cofactor>
</comment>
<comment type="caution">
    <text evidence="5">The sequence shown here is derived from an EMBL/GenBank/DDBJ whole genome shotgun (WGS) entry which is preliminary data.</text>
</comment>
<dbReference type="GO" id="GO:0008784">
    <property type="term" value="F:alanine racemase activity"/>
    <property type="evidence" value="ECO:0007669"/>
    <property type="project" value="InterPro"/>
</dbReference>
<dbReference type="Proteomes" id="UP000005699">
    <property type="component" value="Unassembled WGS sequence"/>
</dbReference>
<dbReference type="HOGENOM" id="CLU_028393_2_1_9"/>
<organism evidence="5 6">
    <name type="scientific">Streptococcus equinus ATCC 9812</name>
    <dbReference type="NCBI Taxonomy" id="525379"/>
    <lineage>
        <taxon>Bacteria</taxon>
        <taxon>Bacillati</taxon>
        <taxon>Bacillota</taxon>
        <taxon>Bacilli</taxon>
        <taxon>Lactobacillales</taxon>
        <taxon>Streptococcaceae</taxon>
        <taxon>Streptococcus</taxon>
    </lineage>
</organism>
<keyword evidence="3" id="KW-0413">Isomerase</keyword>
<dbReference type="InterPro" id="IPR001608">
    <property type="entry name" value="Ala_racemase_N"/>
</dbReference>
<dbReference type="InterPro" id="IPR009006">
    <property type="entry name" value="Ala_racemase/Decarboxylase_C"/>
</dbReference>
<accession>E8JNF4</accession>
<evidence type="ECO:0000313" key="5">
    <source>
        <dbReference type="EMBL" id="EFW89267.1"/>
    </source>
</evidence>
<protein>
    <submittedName>
        <fullName evidence="5">Putative alanine racemase</fullName>
    </submittedName>
</protein>
<sequence length="192" mass="21220">MIAKLNEQGCHVEGIFTHFATADEADLDKFEQQFSFFSELVDNLAYKPDLVHASNSATSIWHSETIFNAVRLGIVIYGLNSSGRELELPFPLKPALSLESSLVHVKKLEAGADIGYRATYTTSGEEYIGTVPIIYADGWTLHLPKKYTLGIKVTLIGGSGDNSVSATNLAQYKQTINYEVLCLLSDRIPRIY</sequence>
<feature type="domain" description="Alanine racemase C-terminal" evidence="4">
    <location>
        <begin position="95"/>
        <end position="192"/>
    </location>
</feature>
<keyword evidence="2" id="KW-0663">Pyridoxal phosphate</keyword>